<dbReference type="Gene3D" id="1.25.40.20">
    <property type="entry name" value="Ankyrin repeat-containing domain"/>
    <property type="match status" value="1"/>
</dbReference>
<accession>A0A8H3G529</accession>
<evidence type="ECO:0000313" key="2">
    <source>
        <dbReference type="Proteomes" id="UP000664534"/>
    </source>
</evidence>
<evidence type="ECO:0000313" key="1">
    <source>
        <dbReference type="EMBL" id="CAF9936709.1"/>
    </source>
</evidence>
<dbReference type="InterPro" id="IPR036770">
    <property type="entry name" value="Ankyrin_rpt-contain_sf"/>
</dbReference>
<dbReference type="EMBL" id="CAJPDT010000093">
    <property type="protein sequence ID" value="CAF9936709.1"/>
    <property type="molecule type" value="Genomic_DNA"/>
</dbReference>
<comment type="caution">
    <text evidence="1">The sequence shown here is derived from an EMBL/GenBank/DDBJ whole genome shotgun (WGS) entry which is preliminary data.</text>
</comment>
<dbReference type="Proteomes" id="UP000664534">
    <property type="component" value="Unassembled WGS sequence"/>
</dbReference>
<protein>
    <submittedName>
        <fullName evidence="1">Uncharacterized protein</fullName>
    </submittedName>
</protein>
<organism evidence="1 2">
    <name type="scientific">Imshaugia aleurites</name>
    <dbReference type="NCBI Taxonomy" id="172621"/>
    <lineage>
        <taxon>Eukaryota</taxon>
        <taxon>Fungi</taxon>
        <taxon>Dikarya</taxon>
        <taxon>Ascomycota</taxon>
        <taxon>Pezizomycotina</taxon>
        <taxon>Lecanoromycetes</taxon>
        <taxon>OSLEUM clade</taxon>
        <taxon>Lecanoromycetidae</taxon>
        <taxon>Lecanorales</taxon>
        <taxon>Lecanorineae</taxon>
        <taxon>Parmeliaceae</taxon>
        <taxon>Imshaugia</taxon>
    </lineage>
</organism>
<sequence>MVREMLFTLDDGNTGFTGPEEGRVYDRIIESNLGVSATTGLRDECRVPDEACLPALTVVLGFELGSCADVNVLRILAKHGLQLTEAIEAPSPQIDLDLINLLIVAGAEVNCLGAKSLQPAAKKGSLDLFELLIRSVPAFVAFLCNTSDYKTRGFRLKNEDHGDTPGTWSTRSCALTEVIEEKPLDKKMVLHLLKKANVDHHQGQALCKAVKCVDKSIVAYIIDLGHPSHRSRHAALPIVLEPATGDRLAKLELLLRANIDRTGLDKILVQEIRNSSNSGMNVVELILHRGAKCSHDGRMSLETAISSRNM</sequence>
<keyword evidence="2" id="KW-1185">Reference proteome</keyword>
<dbReference type="OrthoDB" id="3182339at2759"/>
<name>A0A8H3G529_9LECA</name>
<dbReference type="AlphaFoldDB" id="A0A8H3G529"/>
<gene>
    <name evidence="1" type="ORF">IMSHALPRED_010870</name>
</gene>
<reference evidence="1" key="1">
    <citation type="submission" date="2021-03" db="EMBL/GenBank/DDBJ databases">
        <authorList>
            <person name="Tagirdzhanova G."/>
        </authorList>
    </citation>
    <scope>NUCLEOTIDE SEQUENCE</scope>
</reference>
<proteinExistence type="predicted"/>